<keyword evidence="4 6" id="KW-1133">Transmembrane helix</keyword>
<evidence type="ECO:0000259" key="8">
    <source>
        <dbReference type="Pfam" id="PF22571"/>
    </source>
</evidence>
<evidence type="ECO:0000256" key="2">
    <source>
        <dbReference type="ARBA" id="ARBA00022475"/>
    </source>
</evidence>
<feature type="transmembrane region" description="Helical" evidence="6">
    <location>
        <begin position="138"/>
        <end position="164"/>
    </location>
</feature>
<evidence type="ECO:0000256" key="4">
    <source>
        <dbReference type="ARBA" id="ARBA00022989"/>
    </source>
</evidence>
<dbReference type="EMBL" id="BMDJ01000001">
    <property type="protein sequence ID" value="GGI22361.1"/>
    <property type="molecule type" value="Genomic_DNA"/>
</dbReference>
<gene>
    <name evidence="10" type="ORF">GCM10008119_02260</name>
</gene>
<dbReference type="Proteomes" id="UP000645390">
    <property type="component" value="Unassembled WGS sequence"/>
</dbReference>
<evidence type="ECO:0000313" key="11">
    <source>
        <dbReference type="Proteomes" id="UP000645390"/>
    </source>
</evidence>
<dbReference type="Pfam" id="PF04024">
    <property type="entry name" value="PspC"/>
    <property type="match status" value="1"/>
</dbReference>
<name>A0ABQ2BES7_9SPHI</name>
<keyword evidence="5 6" id="KW-0472">Membrane</keyword>
<dbReference type="InterPro" id="IPR054319">
    <property type="entry name" value="PspC-rel_ToastRack"/>
</dbReference>
<feature type="domain" description="Phage shock protein PspC N-terminal" evidence="7">
    <location>
        <begin position="110"/>
        <end position="167"/>
    </location>
</feature>
<evidence type="ECO:0000256" key="3">
    <source>
        <dbReference type="ARBA" id="ARBA00022692"/>
    </source>
</evidence>
<accession>A0ABQ2BES7</accession>
<evidence type="ECO:0000259" key="9">
    <source>
        <dbReference type="Pfam" id="PF22744"/>
    </source>
</evidence>
<dbReference type="PANTHER" id="PTHR33885">
    <property type="entry name" value="PHAGE SHOCK PROTEIN C"/>
    <property type="match status" value="1"/>
</dbReference>
<comment type="caution">
    <text evidence="10">The sequence shown here is derived from an EMBL/GenBank/DDBJ whole genome shotgun (WGS) entry which is preliminary data.</text>
</comment>
<evidence type="ECO:0000256" key="6">
    <source>
        <dbReference type="SAM" id="Phobius"/>
    </source>
</evidence>
<dbReference type="InterPro" id="IPR007168">
    <property type="entry name" value="Phageshock_PspC_N"/>
</dbReference>
<keyword evidence="2" id="KW-1003">Cell membrane</keyword>
<comment type="subcellular location">
    <subcellularLocation>
        <location evidence="1">Cell membrane</location>
        <topology evidence="1">Single-pass membrane protein</topology>
    </subcellularLocation>
</comment>
<protein>
    <recommendedName>
        <fullName evidence="12">Phage shock protein C (PspC) family protein</fullName>
    </recommendedName>
</protein>
<feature type="domain" description="PspC-related ToastRack" evidence="9">
    <location>
        <begin position="396"/>
        <end position="527"/>
    </location>
</feature>
<reference evidence="11" key="1">
    <citation type="journal article" date="2019" name="Int. J. Syst. Evol. Microbiol.">
        <title>The Global Catalogue of Microorganisms (GCM) 10K type strain sequencing project: providing services to taxonomists for standard genome sequencing and annotation.</title>
        <authorList>
            <consortium name="The Broad Institute Genomics Platform"/>
            <consortium name="The Broad Institute Genome Sequencing Center for Infectious Disease"/>
            <person name="Wu L."/>
            <person name="Ma J."/>
        </authorList>
    </citation>
    <scope>NUCLEOTIDE SEQUENCE [LARGE SCALE GENOMIC DNA]</scope>
    <source>
        <strain evidence="11">CCM 8939</strain>
    </source>
</reference>
<feature type="transmembrane region" description="Helical" evidence="6">
    <location>
        <begin position="236"/>
        <end position="267"/>
    </location>
</feature>
<dbReference type="Pfam" id="PF22571">
    <property type="entry name" value="LiaI-LiaF-TM_PspC"/>
    <property type="match status" value="1"/>
</dbReference>
<keyword evidence="3 6" id="KW-0812">Transmembrane</keyword>
<feature type="domain" description="PspC-related transmembrane region" evidence="8">
    <location>
        <begin position="216"/>
        <end position="347"/>
    </location>
</feature>
<feature type="transmembrane region" description="Helical" evidence="6">
    <location>
        <begin position="320"/>
        <end position="341"/>
    </location>
</feature>
<feature type="transmembrane region" description="Helical" evidence="6">
    <location>
        <begin position="287"/>
        <end position="308"/>
    </location>
</feature>
<evidence type="ECO:0000313" key="10">
    <source>
        <dbReference type="EMBL" id="GGI22361.1"/>
    </source>
</evidence>
<sequence>MEKTIIINIGNTIIHIEESAYELLKAYLNEVKQYFANHADDLEIVTDIENRIAELLTEQLEEQKKQVVDTANVNSVIGQMGRVQDFDNAEADTEEEPIINTTYQAQPADKKLYRDMDERVIAGVCAGVAHYLDFEVKWIRLAMVLMVFLGGTGILVYALLWIIMPKAKSRIEKMEMKGEPANLQGFQRNLDEELQMVRERLSEANKHAQPVFSQFGNFIGEFFEWLGRFISGTGKVIFKIIAIFIVIFGVLFLLTLIIGTAAFQGFWDASIYEYFPFSIINEGNRGLIILSAFIVCFIPILALVLFSIRVAFSKQAINKTLSFALLIIWLAGVATVGYQAAKISSEFKQHAELTQTNELKTLPTYIIDIDKSKYFSKEDSIAYHIDANQKNQIVVDDFEDGPFVSPNNIRININKSETGVTRLTQKFESQGKTFQSALQNAQNISYTYISKDASLIFNPRFQLRKGTIWRNQEVWINLEIPVGTKLIIKQDSYRYVNNYGTWDCEDKENDSNDYSTWIMTDDGLKCIAQLKEEAVKKQKLEEELYDLKTLQKKKNVDSVYQDSVSNRIKEVKDELGINTEENNND</sequence>
<proteinExistence type="predicted"/>
<evidence type="ECO:0000256" key="5">
    <source>
        <dbReference type="ARBA" id="ARBA00023136"/>
    </source>
</evidence>
<keyword evidence="11" id="KW-1185">Reference proteome</keyword>
<dbReference type="InterPro" id="IPR052027">
    <property type="entry name" value="PspC"/>
</dbReference>
<dbReference type="RefSeq" id="WP_188411421.1">
    <property type="nucleotide sequence ID" value="NZ_BMDJ01000001.1"/>
</dbReference>
<dbReference type="PANTHER" id="PTHR33885:SF3">
    <property type="entry name" value="PHAGE SHOCK PROTEIN C"/>
    <property type="match status" value="1"/>
</dbReference>
<evidence type="ECO:0008006" key="12">
    <source>
        <dbReference type="Google" id="ProtNLM"/>
    </source>
</evidence>
<dbReference type="InterPro" id="IPR054321">
    <property type="entry name" value="PspC-rel_TM"/>
</dbReference>
<organism evidence="10 11">
    <name type="scientific">Pedobacter mendelii</name>
    <dbReference type="NCBI Taxonomy" id="1908240"/>
    <lineage>
        <taxon>Bacteria</taxon>
        <taxon>Pseudomonadati</taxon>
        <taxon>Bacteroidota</taxon>
        <taxon>Sphingobacteriia</taxon>
        <taxon>Sphingobacteriales</taxon>
        <taxon>Sphingobacteriaceae</taxon>
        <taxon>Pedobacter</taxon>
    </lineage>
</organism>
<evidence type="ECO:0000256" key="1">
    <source>
        <dbReference type="ARBA" id="ARBA00004162"/>
    </source>
</evidence>
<dbReference type="Pfam" id="PF22744">
    <property type="entry name" value="Toast-rack_PspC-Cterm"/>
    <property type="match status" value="1"/>
</dbReference>
<evidence type="ECO:0000259" key="7">
    <source>
        <dbReference type="Pfam" id="PF04024"/>
    </source>
</evidence>